<dbReference type="Pfam" id="PF11751">
    <property type="entry name" value="PorP_SprF"/>
    <property type="match status" value="1"/>
</dbReference>
<evidence type="ECO:0000313" key="1">
    <source>
        <dbReference type="EMBL" id="SUZ83155.1"/>
    </source>
</evidence>
<organism evidence="1">
    <name type="scientific">marine metagenome</name>
    <dbReference type="NCBI Taxonomy" id="408172"/>
    <lineage>
        <taxon>unclassified sequences</taxon>
        <taxon>metagenomes</taxon>
        <taxon>ecological metagenomes</taxon>
    </lineage>
</organism>
<evidence type="ECO:0008006" key="2">
    <source>
        <dbReference type="Google" id="ProtNLM"/>
    </source>
</evidence>
<gene>
    <name evidence="1" type="ORF">METZ01_LOCUS36009</name>
</gene>
<sequence length="329" mass="37354">MKKFILFILFLFCSFFLNAQYINYSQFYSSPHSLNPALSGSGEFGRIGVIYRNQWPLIDNGYQFFTSWIDYNLAKSNFSFGINFSNEKVGINSLSTSHVSPSLSYEINLSYDWVIRSGIQISYTNSNFDSQNLLFYDQFQQNGLINPTLENLSAFEKVNYLNLAVGLIAYSNNVWLGASIYNLPKPNISFSDNIENLARLYSFHGGYNLKLNKVSKHNLSIVPAFNFRIISNISQLDLGSYLNLNPILFGIFYRGVPISSNNSIESIIGILGVKNRNFNVSYTYDYSLSELKGLTGGAHEISLIYQFNFLGKKLPPKNVRLLQCPIPNF</sequence>
<name>A0A381QUV4_9ZZZZ</name>
<reference evidence="1" key="1">
    <citation type="submission" date="2018-05" db="EMBL/GenBank/DDBJ databases">
        <authorList>
            <person name="Lanie J.A."/>
            <person name="Ng W.-L."/>
            <person name="Kazmierczak K.M."/>
            <person name="Andrzejewski T.M."/>
            <person name="Davidsen T.M."/>
            <person name="Wayne K.J."/>
            <person name="Tettelin H."/>
            <person name="Glass J.I."/>
            <person name="Rusch D."/>
            <person name="Podicherti R."/>
            <person name="Tsui H.-C.T."/>
            <person name="Winkler M.E."/>
        </authorList>
    </citation>
    <scope>NUCLEOTIDE SEQUENCE</scope>
</reference>
<dbReference type="AlphaFoldDB" id="A0A381QUV4"/>
<protein>
    <recommendedName>
        <fullName evidence="2">Type IX secretion system membrane protein PorP/SprF</fullName>
    </recommendedName>
</protein>
<dbReference type="EMBL" id="UINC01001538">
    <property type="protein sequence ID" value="SUZ83155.1"/>
    <property type="molecule type" value="Genomic_DNA"/>
</dbReference>
<accession>A0A381QUV4</accession>
<proteinExistence type="predicted"/>
<dbReference type="NCBIfam" id="TIGR03519">
    <property type="entry name" value="T9SS_PorP_fam"/>
    <property type="match status" value="1"/>
</dbReference>
<dbReference type="InterPro" id="IPR019861">
    <property type="entry name" value="PorP/SprF_Bacteroidetes"/>
</dbReference>